<accession>A0A1G9FDX9</accession>
<name>A0A1G9FDX9_9BACT</name>
<keyword evidence="2" id="KW-1185">Reference proteome</keyword>
<dbReference type="RefSeq" id="WP_092159741.1">
    <property type="nucleotide sequence ID" value="NZ_FNGA01000002.1"/>
</dbReference>
<evidence type="ECO:0000313" key="1">
    <source>
        <dbReference type="EMBL" id="SDK86604.1"/>
    </source>
</evidence>
<gene>
    <name evidence="1" type="ORF">SAMN05660337_1501</name>
</gene>
<evidence type="ECO:0000313" key="2">
    <source>
        <dbReference type="Proteomes" id="UP000199053"/>
    </source>
</evidence>
<dbReference type="Proteomes" id="UP000199053">
    <property type="component" value="Unassembled WGS sequence"/>
</dbReference>
<sequence length="180" mass="20801">MDNSTTEIEKQLNELRGSENFIGFCAFDLFLDDDESRRKDGVLKISRHNHTAKTGFLKFTFIVDVYGDKLIRKQVLDLFAAFQDTSADSEMDPNFMYIRPPEPATQKDKAWFIGEVFFHFDSAGAASKENVVKFFIPFLTLRLPVEFSDLEWWESSSDEKNLPQKKSAIKSITDFIKSKF</sequence>
<protein>
    <submittedName>
        <fullName evidence="1">Uncharacterized protein</fullName>
    </submittedName>
</protein>
<dbReference type="OrthoDB" id="5453622at2"/>
<dbReference type="AlphaFoldDB" id="A0A1G9FDX9"/>
<proteinExistence type="predicted"/>
<dbReference type="EMBL" id="FNGA01000002">
    <property type="protein sequence ID" value="SDK86604.1"/>
    <property type="molecule type" value="Genomic_DNA"/>
</dbReference>
<reference evidence="2" key="1">
    <citation type="submission" date="2016-10" db="EMBL/GenBank/DDBJ databases">
        <authorList>
            <person name="Varghese N."/>
            <person name="Submissions S."/>
        </authorList>
    </citation>
    <scope>NUCLEOTIDE SEQUENCE [LARGE SCALE GENOMIC DNA]</scope>
    <source>
        <strain evidence="2">DSM 16995</strain>
    </source>
</reference>
<organism evidence="1 2">
    <name type="scientific">Maridesulfovibrio ferrireducens</name>
    <dbReference type="NCBI Taxonomy" id="246191"/>
    <lineage>
        <taxon>Bacteria</taxon>
        <taxon>Pseudomonadati</taxon>
        <taxon>Thermodesulfobacteriota</taxon>
        <taxon>Desulfovibrionia</taxon>
        <taxon>Desulfovibrionales</taxon>
        <taxon>Desulfovibrionaceae</taxon>
        <taxon>Maridesulfovibrio</taxon>
    </lineage>
</organism>